<dbReference type="PANTHER" id="PTHR48043:SF159">
    <property type="entry name" value="EG:EG0003.4 PROTEIN-RELATED"/>
    <property type="match status" value="1"/>
</dbReference>
<proteinExistence type="inferred from homology"/>
<comment type="catalytic activity">
    <reaction evidence="5">
        <text>glucuronate acceptor + UDP-alpha-D-glucuronate = acceptor beta-D-glucuronoside + UDP + H(+)</text>
        <dbReference type="Rhea" id="RHEA:21032"/>
        <dbReference type="ChEBI" id="CHEBI:15378"/>
        <dbReference type="ChEBI" id="CHEBI:58052"/>
        <dbReference type="ChEBI" id="CHEBI:58223"/>
        <dbReference type="ChEBI" id="CHEBI:132367"/>
        <dbReference type="ChEBI" id="CHEBI:132368"/>
        <dbReference type="EC" id="2.4.1.17"/>
    </reaction>
</comment>
<dbReference type="GO" id="GO:0016020">
    <property type="term" value="C:membrane"/>
    <property type="evidence" value="ECO:0007669"/>
    <property type="project" value="UniProtKB-SubCell"/>
</dbReference>
<accession>A0AAV8WC74</accession>
<dbReference type="CDD" id="cd03784">
    <property type="entry name" value="GT1_Gtf-like"/>
    <property type="match status" value="1"/>
</dbReference>
<dbReference type="FunFam" id="3.40.50.2000:FF:000050">
    <property type="entry name" value="UDP-glucuronosyltransferase"/>
    <property type="match status" value="1"/>
</dbReference>
<keyword evidence="3 4" id="KW-0808">Transferase</keyword>
<feature type="transmembrane region" description="Helical" evidence="5">
    <location>
        <begin position="458"/>
        <end position="481"/>
    </location>
</feature>
<feature type="signal peptide" evidence="5">
    <location>
        <begin position="1"/>
        <end position="20"/>
    </location>
</feature>
<dbReference type="SUPFAM" id="SSF53756">
    <property type="entry name" value="UDP-Glycosyltransferase/glycogen phosphorylase"/>
    <property type="match status" value="1"/>
</dbReference>
<evidence type="ECO:0000313" key="6">
    <source>
        <dbReference type="EMBL" id="KAJ8924193.1"/>
    </source>
</evidence>
<dbReference type="PANTHER" id="PTHR48043">
    <property type="entry name" value="EG:EG0003.4 PROTEIN-RELATED"/>
    <property type="match status" value="1"/>
</dbReference>
<dbReference type="Gene3D" id="3.40.50.2000">
    <property type="entry name" value="Glycogen Phosphorylase B"/>
    <property type="match status" value="1"/>
</dbReference>
<feature type="chain" id="PRO_5043101985" description="UDP-glucuronosyltransferase" evidence="5">
    <location>
        <begin position="21"/>
        <end position="497"/>
    </location>
</feature>
<comment type="similarity">
    <text evidence="1 4">Belongs to the UDP-glycosyltransferase family.</text>
</comment>
<dbReference type="EC" id="2.4.1.17" evidence="5"/>
<dbReference type="Proteomes" id="UP001159042">
    <property type="component" value="Unassembled WGS sequence"/>
</dbReference>
<keyword evidence="7" id="KW-1185">Reference proteome</keyword>
<dbReference type="InterPro" id="IPR050271">
    <property type="entry name" value="UDP-glycosyltransferase"/>
</dbReference>
<gene>
    <name evidence="6" type="ORF">NQ315_006984</name>
</gene>
<keyword evidence="5" id="KW-1133">Transmembrane helix</keyword>
<evidence type="ECO:0000256" key="3">
    <source>
        <dbReference type="ARBA" id="ARBA00022679"/>
    </source>
</evidence>
<reference evidence="6 7" key="1">
    <citation type="journal article" date="2023" name="Insect Mol. Biol.">
        <title>Genome sequencing provides insights into the evolution of gene families encoding plant cell wall-degrading enzymes in longhorned beetles.</title>
        <authorList>
            <person name="Shin N.R."/>
            <person name="Okamura Y."/>
            <person name="Kirsch R."/>
            <person name="Pauchet Y."/>
        </authorList>
    </citation>
    <scope>NUCLEOTIDE SEQUENCE [LARGE SCALE GENOMIC DNA]</scope>
    <source>
        <strain evidence="6">EAD_L_NR</strain>
    </source>
</reference>
<evidence type="ECO:0000256" key="4">
    <source>
        <dbReference type="RuleBase" id="RU003718"/>
    </source>
</evidence>
<dbReference type="GO" id="GO:0015020">
    <property type="term" value="F:glucuronosyltransferase activity"/>
    <property type="evidence" value="ECO:0007669"/>
    <property type="project" value="UniProtKB-EC"/>
</dbReference>
<keyword evidence="5" id="KW-0812">Transmembrane</keyword>
<dbReference type="InterPro" id="IPR035595">
    <property type="entry name" value="UDP_glycos_trans_CS"/>
</dbReference>
<evidence type="ECO:0000256" key="1">
    <source>
        <dbReference type="ARBA" id="ARBA00009995"/>
    </source>
</evidence>
<evidence type="ECO:0000313" key="7">
    <source>
        <dbReference type="Proteomes" id="UP001159042"/>
    </source>
</evidence>
<sequence length="497" mass="56542">MMSLTILFTVLVFLVEKSVCENILIACPVASVSHQIWNYAIAEGLMAKGHNVTMAGPDANMHKESDRYHPIAFEDVLSKVAESKAIDIEASPHQNLYQLMTSFNAYVYATYKYLYLSKGFQQILNYPKGVKFDLIIMDVTLGPCLYPLIEMFGYPPTIGITAFLLPPFLSHSFGNNLPASYLPYYHLNYMQDMSFFQRVVNYLVINVDLLYKKTYEAQQLEELVNEAFGKGKRSLIELERHISLLLCNINTALHYPQPLTPNIIPVGGLHAKPPKQLPQDLKKILDNSADGVILIKLRQTVLWKFESDIGDLPKNVVIRRFLPQNDILAHPNIKLFITHGGGLSTLETAYHGVPVLGIPFFVDQYMLTNAMVEKGLGLKLEFPDVTTQNLLDVLNELLNNKKYTENIKEVSRRMKDQSSTPLETAVFWAEYAIRHNGTQHLNPKSRDMSDFVSSSLDVVLFLLSVFMFLLWLLYFSVKLLYRSLHNAAIRNIKKKIT</sequence>
<keyword evidence="5" id="KW-0472">Membrane</keyword>
<dbReference type="InterPro" id="IPR002213">
    <property type="entry name" value="UDP_glucos_trans"/>
</dbReference>
<keyword evidence="2 4" id="KW-0328">Glycosyltransferase</keyword>
<dbReference type="AlphaFoldDB" id="A0AAV8WC74"/>
<dbReference type="EMBL" id="JANEYG010000003">
    <property type="protein sequence ID" value="KAJ8924193.1"/>
    <property type="molecule type" value="Genomic_DNA"/>
</dbReference>
<comment type="subcellular location">
    <subcellularLocation>
        <location evidence="5">Membrane</location>
        <topology evidence="5">Single-pass membrane protein</topology>
    </subcellularLocation>
</comment>
<comment type="caution">
    <text evidence="6">The sequence shown here is derived from an EMBL/GenBank/DDBJ whole genome shotgun (WGS) entry which is preliminary data.</text>
</comment>
<evidence type="ECO:0000256" key="5">
    <source>
        <dbReference type="RuleBase" id="RU362059"/>
    </source>
</evidence>
<evidence type="ECO:0000256" key="2">
    <source>
        <dbReference type="ARBA" id="ARBA00022676"/>
    </source>
</evidence>
<protein>
    <recommendedName>
        <fullName evidence="5">UDP-glucuronosyltransferase</fullName>
        <ecNumber evidence="5">2.4.1.17</ecNumber>
    </recommendedName>
</protein>
<dbReference type="PROSITE" id="PS00375">
    <property type="entry name" value="UDPGT"/>
    <property type="match status" value="1"/>
</dbReference>
<keyword evidence="5" id="KW-0732">Signal</keyword>
<organism evidence="6 7">
    <name type="scientific">Exocentrus adspersus</name>
    <dbReference type="NCBI Taxonomy" id="1586481"/>
    <lineage>
        <taxon>Eukaryota</taxon>
        <taxon>Metazoa</taxon>
        <taxon>Ecdysozoa</taxon>
        <taxon>Arthropoda</taxon>
        <taxon>Hexapoda</taxon>
        <taxon>Insecta</taxon>
        <taxon>Pterygota</taxon>
        <taxon>Neoptera</taxon>
        <taxon>Endopterygota</taxon>
        <taxon>Coleoptera</taxon>
        <taxon>Polyphaga</taxon>
        <taxon>Cucujiformia</taxon>
        <taxon>Chrysomeloidea</taxon>
        <taxon>Cerambycidae</taxon>
        <taxon>Lamiinae</taxon>
        <taxon>Acanthocinini</taxon>
        <taxon>Exocentrus</taxon>
    </lineage>
</organism>
<name>A0AAV8WC74_9CUCU</name>
<dbReference type="Pfam" id="PF00201">
    <property type="entry name" value="UDPGT"/>
    <property type="match status" value="1"/>
</dbReference>